<reference evidence="2 3" key="1">
    <citation type="submission" date="2013-11" db="EMBL/GenBank/DDBJ databases">
        <title>The Damaraland mole rat (Fukomys damarensis) genome and evolution of African mole rats.</title>
        <authorList>
            <person name="Gladyshev V.N."/>
            <person name="Fang X."/>
        </authorList>
    </citation>
    <scope>NUCLEOTIDE SEQUENCE [LARGE SCALE GENOMIC DNA]</scope>
    <source>
        <tissue evidence="2">Liver</tissue>
    </source>
</reference>
<gene>
    <name evidence="2" type="ORF">H920_08495</name>
</gene>
<accession>A0A091DI22</accession>
<sequence length="96" mass="10134">MCPMEVVDQGRKRASAWLRTLSGAQLARGRVDPEPAQGSSLPQPPPSRSQGGPEANTEADSEVLSKLGGEQESQKFHLCAPPGALRVAPEESTELA</sequence>
<evidence type="ECO:0000313" key="3">
    <source>
        <dbReference type="Proteomes" id="UP000028990"/>
    </source>
</evidence>
<evidence type="ECO:0000256" key="1">
    <source>
        <dbReference type="SAM" id="MobiDB-lite"/>
    </source>
</evidence>
<organism evidence="2 3">
    <name type="scientific">Fukomys damarensis</name>
    <name type="common">Damaraland mole rat</name>
    <name type="synonym">Cryptomys damarensis</name>
    <dbReference type="NCBI Taxonomy" id="885580"/>
    <lineage>
        <taxon>Eukaryota</taxon>
        <taxon>Metazoa</taxon>
        <taxon>Chordata</taxon>
        <taxon>Craniata</taxon>
        <taxon>Vertebrata</taxon>
        <taxon>Euteleostomi</taxon>
        <taxon>Mammalia</taxon>
        <taxon>Eutheria</taxon>
        <taxon>Euarchontoglires</taxon>
        <taxon>Glires</taxon>
        <taxon>Rodentia</taxon>
        <taxon>Hystricomorpha</taxon>
        <taxon>Bathyergidae</taxon>
        <taxon>Fukomys</taxon>
    </lineage>
</organism>
<protein>
    <submittedName>
        <fullName evidence="2">Uncharacterized protein</fullName>
    </submittedName>
</protein>
<dbReference type="AlphaFoldDB" id="A0A091DI22"/>
<name>A0A091DI22_FUKDA</name>
<dbReference type="Proteomes" id="UP000028990">
    <property type="component" value="Unassembled WGS sequence"/>
</dbReference>
<proteinExistence type="predicted"/>
<keyword evidence="3" id="KW-1185">Reference proteome</keyword>
<evidence type="ECO:0000313" key="2">
    <source>
        <dbReference type="EMBL" id="KFO30148.1"/>
    </source>
</evidence>
<feature type="region of interest" description="Disordered" evidence="1">
    <location>
        <begin position="28"/>
        <end position="96"/>
    </location>
</feature>
<dbReference type="EMBL" id="KN122489">
    <property type="protein sequence ID" value="KFO30148.1"/>
    <property type="molecule type" value="Genomic_DNA"/>
</dbReference>